<dbReference type="Gene3D" id="3.10.450.50">
    <property type="match status" value="1"/>
</dbReference>
<dbReference type="InterPro" id="IPR032710">
    <property type="entry name" value="NTF2-like_dom_sf"/>
</dbReference>
<sequence>MDARAIEGFLHAQVKAWNAGDKAAFLAAYRTAAPEGLEIEYVGRGPAADGWAVLEGMWAQQSARIEIEEVAAVVNGNEAACHNRNRLRGTSTAIETIELYRFDAGRLSVRYFVRQP</sequence>
<accession>A0ABU5I8H8</accession>
<organism evidence="1 2">
    <name type="scientific">Azohydromonas lata</name>
    <dbReference type="NCBI Taxonomy" id="45677"/>
    <lineage>
        <taxon>Bacteria</taxon>
        <taxon>Pseudomonadati</taxon>
        <taxon>Pseudomonadota</taxon>
        <taxon>Betaproteobacteria</taxon>
        <taxon>Burkholderiales</taxon>
        <taxon>Sphaerotilaceae</taxon>
        <taxon>Azohydromonas</taxon>
    </lineage>
</organism>
<gene>
    <name evidence="1" type="ORF">SM757_01065</name>
</gene>
<reference evidence="1 2" key="1">
    <citation type="submission" date="2023-11" db="EMBL/GenBank/DDBJ databases">
        <title>Draft genome of Azohydromonas lata strain H1 (DSM1123), a polyhydroxyalkanoate producer.</title>
        <authorList>
            <person name="Traversa D."/>
            <person name="D'Addabbo P."/>
            <person name="Pazzani C."/>
            <person name="Manzari C."/>
            <person name="Chiara M."/>
            <person name="Scrascia M."/>
        </authorList>
    </citation>
    <scope>NUCLEOTIDE SEQUENCE [LARGE SCALE GENOMIC DNA]</scope>
    <source>
        <strain evidence="1 2">H1</strain>
        <plasmid evidence="1">unnamed</plasmid>
    </source>
</reference>
<name>A0ABU5I8H8_9BURK</name>
<dbReference type="SUPFAM" id="SSF54427">
    <property type="entry name" value="NTF2-like"/>
    <property type="match status" value="1"/>
</dbReference>
<geneLocation type="plasmid" evidence="1">
    <name>unnamed</name>
</geneLocation>
<dbReference type="EMBL" id="JAXOJX010000001">
    <property type="protein sequence ID" value="MDZ5455154.1"/>
    <property type="molecule type" value="Genomic_DNA"/>
</dbReference>
<dbReference type="RefSeq" id="WP_028998286.1">
    <property type="nucleotide sequence ID" value="NZ_JAXOJX010000001.1"/>
</dbReference>
<protein>
    <submittedName>
        <fullName evidence="1">Nuclear transport factor 2 family protein</fullName>
    </submittedName>
</protein>
<keyword evidence="2" id="KW-1185">Reference proteome</keyword>
<proteinExistence type="predicted"/>
<comment type="caution">
    <text evidence="1">The sequence shown here is derived from an EMBL/GenBank/DDBJ whole genome shotgun (WGS) entry which is preliminary data.</text>
</comment>
<evidence type="ECO:0000313" key="2">
    <source>
        <dbReference type="Proteomes" id="UP001293718"/>
    </source>
</evidence>
<evidence type="ECO:0000313" key="1">
    <source>
        <dbReference type="EMBL" id="MDZ5455154.1"/>
    </source>
</evidence>
<dbReference type="Proteomes" id="UP001293718">
    <property type="component" value="Unassembled WGS sequence"/>
</dbReference>
<keyword evidence="1" id="KW-0614">Plasmid</keyword>